<dbReference type="Proteomes" id="UP000036168">
    <property type="component" value="Unassembled WGS sequence"/>
</dbReference>
<evidence type="ECO:0000313" key="8">
    <source>
        <dbReference type="Proteomes" id="UP001341297"/>
    </source>
</evidence>
<reference evidence="5" key="2">
    <citation type="submission" date="2015-10" db="EMBL/GenBank/DDBJ databases">
        <authorList>
            <person name="Gilbert D.G."/>
        </authorList>
    </citation>
    <scope>NUCLEOTIDE SEQUENCE</scope>
    <source>
        <strain evidence="5">GO-13</strain>
    </source>
</reference>
<keyword evidence="3" id="KW-0843">Virulence</keyword>
<evidence type="ECO:0000256" key="3">
    <source>
        <dbReference type="ARBA" id="ARBA00023026"/>
    </source>
</evidence>
<sequence length="120" mass="14199">MSEGFWDSVGNFLHISYTEYERKRDQYKNLYDYLSDKESDVKSKLSEVKSAKNSYKTSNLPDMKIPSHEFEDTRHIKDAELKTLITHFDDMLDDIQQAKTKAKSKWEYYKAKAEAEEKKA</sequence>
<reference evidence="6 8" key="3">
    <citation type="submission" date="2023-03" db="EMBL/GenBank/DDBJ databases">
        <title>Agriculturally important microbes genome sequencing.</title>
        <authorList>
            <person name="Dunlap C."/>
        </authorList>
    </citation>
    <scope>NUCLEOTIDE SEQUENCE [LARGE SCALE GENOMIC DNA]</scope>
    <source>
        <strain evidence="6 8">CBP-3203</strain>
    </source>
</reference>
<evidence type="ECO:0000256" key="1">
    <source>
        <dbReference type="ARBA" id="ARBA00004613"/>
    </source>
</evidence>
<dbReference type="EMBL" id="JARRTL010000016">
    <property type="protein sequence ID" value="MEC0486384.1"/>
    <property type="molecule type" value="Genomic_DNA"/>
</dbReference>
<evidence type="ECO:0000313" key="7">
    <source>
        <dbReference type="Proteomes" id="UP000036168"/>
    </source>
</evidence>
<comment type="similarity">
    <text evidence="4">Belongs to the EsxC family.</text>
</comment>
<evidence type="ECO:0000313" key="6">
    <source>
        <dbReference type="EMBL" id="MEC0486384.1"/>
    </source>
</evidence>
<dbReference type="STRING" id="1664069.BGLY_3677"/>
<gene>
    <name evidence="5" type="ORF">AB447_202265</name>
    <name evidence="6" type="ORF">P8828_16450</name>
</gene>
<comment type="subcellular location">
    <subcellularLocation>
        <location evidence="1">Secreted</location>
    </subcellularLocation>
</comment>
<keyword evidence="8" id="KW-1185">Reference proteome</keyword>
<dbReference type="InterPro" id="IPR058928">
    <property type="entry name" value="EsxC"/>
</dbReference>
<evidence type="ECO:0000256" key="2">
    <source>
        <dbReference type="ARBA" id="ARBA00022525"/>
    </source>
</evidence>
<dbReference type="Pfam" id="PF26323">
    <property type="entry name" value="EsxC"/>
    <property type="match status" value="1"/>
</dbReference>
<organism evidence="5 7">
    <name type="scientific">Bacillus glycinifermentans</name>
    <dbReference type="NCBI Taxonomy" id="1664069"/>
    <lineage>
        <taxon>Bacteria</taxon>
        <taxon>Bacillati</taxon>
        <taxon>Bacillota</taxon>
        <taxon>Bacilli</taxon>
        <taxon>Bacillales</taxon>
        <taxon>Bacillaceae</taxon>
        <taxon>Bacillus</taxon>
    </lineage>
</organism>
<dbReference type="PATRIC" id="fig|1664069.3.peg.590"/>
<dbReference type="EMBL" id="LECW02000012">
    <property type="protein sequence ID" value="KRT94136.1"/>
    <property type="molecule type" value="Genomic_DNA"/>
</dbReference>
<protein>
    <submittedName>
        <fullName evidence="5">Uncharacterized protein</fullName>
    </submittedName>
</protein>
<dbReference type="RefSeq" id="WP_048354732.1">
    <property type="nucleotide sequence ID" value="NZ_CP023481.1"/>
</dbReference>
<reference evidence="5 7" key="1">
    <citation type="journal article" date="2015" name="Int. J. Syst. Evol. Microbiol.">
        <title>Bacillus glycinifermentans sp. nov., isolated from fermented soybean paste.</title>
        <authorList>
            <person name="Kim S.J."/>
            <person name="Dunlap C.A."/>
            <person name="Kwon S.W."/>
            <person name="Rooney A.P."/>
        </authorList>
    </citation>
    <scope>NUCLEOTIDE SEQUENCE [LARGE SCALE GENOMIC DNA]</scope>
    <source>
        <strain evidence="5 7">GO-13</strain>
    </source>
</reference>
<evidence type="ECO:0000256" key="4">
    <source>
        <dbReference type="ARBA" id="ARBA00093779"/>
    </source>
</evidence>
<evidence type="ECO:0000313" key="5">
    <source>
        <dbReference type="EMBL" id="KRT94136.1"/>
    </source>
</evidence>
<dbReference type="AlphaFoldDB" id="A0A0J6E8K0"/>
<accession>A0A0J6E8K0</accession>
<keyword evidence="2" id="KW-0964">Secreted</keyword>
<proteinExistence type="inferred from homology"/>
<comment type="caution">
    <text evidence="5">The sequence shown here is derived from an EMBL/GenBank/DDBJ whole genome shotgun (WGS) entry which is preliminary data.</text>
</comment>
<name>A0A0J6E8K0_9BACI</name>
<dbReference type="Proteomes" id="UP001341297">
    <property type="component" value="Unassembled WGS sequence"/>
</dbReference>
<dbReference type="OrthoDB" id="2941170at2"/>
<accession>A0A0J6EG48</accession>